<comment type="caution">
    <text evidence="1">The sequence shown here is derived from an EMBL/GenBank/DDBJ whole genome shotgun (WGS) entry which is preliminary data.</text>
</comment>
<reference evidence="1" key="1">
    <citation type="submission" date="2022-08" db="EMBL/GenBank/DDBJ databases">
        <title>Genome Sequence of Pycnoporus sanguineus.</title>
        <authorList>
            <person name="Buettner E."/>
        </authorList>
    </citation>
    <scope>NUCLEOTIDE SEQUENCE</scope>
    <source>
        <strain evidence="1">CG-C14</strain>
    </source>
</reference>
<proteinExistence type="predicted"/>
<evidence type="ECO:0000313" key="1">
    <source>
        <dbReference type="EMBL" id="KAJ2984104.1"/>
    </source>
</evidence>
<evidence type="ECO:0000313" key="2">
    <source>
        <dbReference type="Proteomes" id="UP001144978"/>
    </source>
</evidence>
<dbReference type="EMBL" id="JANSHE010003845">
    <property type="protein sequence ID" value="KAJ2984104.1"/>
    <property type="molecule type" value="Genomic_DNA"/>
</dbReference>
<organism evidence="1 2">
    <name type="scientific">Trametes sanguinea</name>
    <dbReference type="NCBI Taxonomy" id="158606"/>
    <lineage>
        <taxon>Eukaryota</taxon>
        <taxon>Fungi</taxon>
        <taxon>Dikarya</taxon>
        <taxon>Basidiomycota</taxon>
        <taxon>Agaricomycotina</taxon>
        <taxon>Agaricomycetes</taxon>
        <taxon>Polyporales</taxon>
        <taxon>Polyporaceae</taxon>
        <taxon>Trametes</taxon>
    </lineage>
</organism>
<dbReference type="Proteomes" id="UP001144978">
    <property type="component" value="Unassembled WGS sequence"/>
</dbReference>
<protein>
    <submittedName>
        <fullName evidence="1">Uncharacterized protein</fullName>
    </submittedName>
</protein>
<accession>A0ACC1NYF1</accession>
<name>A0ACC1NYF1_9APHY</name>
<gene>
    <name evidence="1" type="ORF">NUW54_g10563</name>
</gene>
<sequence length="152" mass="17007">MKGRKRGLKKARVGVQTTKASAKCLPTLPLDVLHAVFQHTSKPTLLACSVVSRIWREAAVSYLFASIEIARSAGQCAEVSKELLDMCPHLTRHIRRLCLAHQKPRWSGIHWDAYPVVDRTTRIGTKLRSGIGVRIPEKAPELDSWSGRETGW</sequence>
<keyword evidence="2" id="KW-1185">Reference proteome</keyword>